<proteinExistence type="predicted"/>
<reference evidence="2" key="2">
    <citation type="submission" date="2020-09" db="EMBL/GenBank/DDBJ databases">
        <authorList>
            <person name="Sun Q."/>
            <person name="Ohkuma M."/>
        </authorList>
    </citation>
    <scope>NUCLEOTIDE SEQUENCE</scope>
    <source>
        <strain evidence="2">JCM 30078</strain>
    </source>
</reference>
<feature type="region of interest" description="Disordered" evidence="1">
    <location>
        <begin position="1"/>
        <end position="59"/>
    </location>
</feature>
<accession>A0A917UX44</accession>
<organism evidence="2 3">
    <name type="scientific">Pseudomonas matsuisoli</name>
    <dbReference type="NCBI Taxonomy" id="1515666"/>
    <lineage>
        <taxon>Bacteria</taxon>
        <taxon>Pseudomonadati</taxon>
        <taxon>Pseudomonadota</taxon>
        <taxon>Gammaproteobacteria</taxon>
        <taxon>Pseudomonadales</taxon>
        <taxon>Pseudomonadaceae</taxon>
        <taxon>Pseudomonas</taxon>
    </lineage>
</organism>
<dbReference type="Proteomes" id="UP000635983">
    <property type="component" value="Unassembled WGS sequence"/>
</dbReference>
<gene>
    <name evidence="2" type="ORF">GCM10009304_16660</name>
</gene>
<sequence length="59" mass="6424">MPDIHANERLLASGGDQAPLNDLDEAEHESETPSQTVDDETLNDIIAEPDQIETDPNVP</sequence>
<dbReference type="RefSeq" id="WP_188982733.1">
    <property type="nucleotide sequence ID" value="NZ_BMPO01000003.1"/>
</dbReference>
<protein>
    <submittedName>
        <fullName evidence="2">Uncharacterized protein</fullName>
    </submittedName>
</protein>
<dbReference type="EMBL" id="BMPO01000003">
    <property type="protein sequence ID" value="GGJ91557.1"/>
    <property type="molecule type" value="Genomic_DNA"/>
</dbReference>
<evidence type="ECO:0000256" key="1">
    <source>
        <dbReference type="SAM" id="MobiDB-lite"/>
    </source>
</evidence>
<comment type="caution">
    <text evidence="2">The sequence shown here is derived from an EMBL/GenBank/DDBJ whole genome shotgun (WGS) entry which is preliminary data.</text>
</comment>
<evidence type="ECO:0000313" key="3">
    <source>
        <dbReference type="Proteomes" id="UP000635983"/>
    </source>
</evidence>
<name>A0A917UX44_9PSED</name>
<reference evidence="2" key="1">
    <citation type="journal article" date="2014" name="Int. J. Syst. Evol. Microbiol.">
        <title>Complete genome sequence of Corynebacterium casei LMG S-19264T (=DSM 44701T), isolated from a smear-ripened cheese.</title>
        <authorList>
            <consortium name="US DOE Joint Genome Institute (JGI-PGF)"/>
            <person name="Walter F."/>
            <person name="Albersmeier A."/>
            <person name="Kalinowski J."/>
            <person name="Ruckert C."/>
        </authorList>
    </citation>
    <scope>NUCLEOTIDE SEQUENCE</scope>
    <source>
        <strain evidence="2">JCM 30078</strain>
    </source>
</reference>
<dbReference type="AlphaFoldDB" id="A0A917UX44"/>
<evidence type="ECO:0000313" key="2">
    <source>
        <dbReference type="EMBL" id="GGJ91557.1"/>
    </source>
</evidence>
<keyword evidence="3" id="KW-1185">Reference proteome</keyword>